<dbReference type="Proteomes" id="UP000830639">
    <property type="component" value="Chromosome"/>
</dbReference>
<keyword evidence="2" id="KW-1185">Reference proteome</keyword>
<dbReference type="EMBL" id="CP096034">
    <property type="protein sequence ID" value="UPM55960.1"/>
    <property type="molecule type" value="Genomic_DNA"/>
</dbReference>
<proteinExistence type="predicted"/>
<dbReference type="RefSeq" id="WP_098232458.1">
    <property type="nucleotide sequence ID" value="NZ_CP096034.1"/>
</dbReference>
<dbReference type="Pfam" id="PF14069">
    <property type="entry name" value="SpoVIF"/>
    <property type="match status" value="1"/>
</dbReference>
<sequence>MVTNNNPNGFFDKIEKKANVSKSDIFKVADSVKDANFKDEATVRKLVRQIAMMTGRQVSKEKEDKIVQAIVTNNMPLDFQSLTNMFKQK</sequence>
<reference evidence="1 2" key="1">
    <citation type="submission" date="2022-04" db="EMBL/GenBank/DDBJ databases">
        <title>Mechanism of arsenic methylation and mitigation arsenic toxicity by Bacillus sp. LH14 from an Arsenic-Contaminated Paddy Soil.</title>
        <authorList>
            <person name="Wang D."/>
        </authorList>
    </citation>
    <scope>NUCLEOTIDE SEQUENCE [LARGE SCALE GENOMIC DNA]</scope>
    <source>
        <strain evidence="1 2">LH14</strain>
    </source>
</reference>
<organism evidence="1 2">
    <name type="scientific">Gottfriedia acidiceleris</name>
    <dbReference type="NCBI Taxonomy" id="371036"/>
    <lineage>
        <taxon>Bacteria</taxon>
        <taxon>Bacillati</taxon>
        <taxon>Bacillota</taxon>
        <taxon>Bacilli</taxon>
        <taxon>Bacillales</taxon>
        <taxon>Bacillaceae</taxon>
        <taxon>Gottfriedia</taxon>
    </lineage>
</organism>
<gene>
    <name evidence="1" type="ORF">MY490_09040</name>
</gene>
<accession>A0ABY4JSB0</accession>
<evidence type="ECO:0000313" key="2">
    <source>
        <dbReference type="Proteomes" id="UP000830639"/>
    </source>
</evidence>
<name>A0ABY4JSB0_9BACI</name>
<protein>
    <submittedName>
        <fullName evidence="1">Stage VI sporulation protein F</fullName>
    </submittedName>
</protein>
<evidence type="ECO:0000313" key="1">
    <source>
        <dbReference type="EMBL" id="UPM55960.1"/>
    </source>
</evidence>
<dbReference type="InterPro" id="IPR025942">
    <property type="entry name" value="SpoVIF"/>
</dbReference>